<dbReference type="InterPro" id="IPR029526">
    <property type="entry name" value="PGBD"/>
</dbReference>
<dbReference type="AlphaFoldDB" id="A0A8K0G2J8"/>
<dbReference type="OrthoDB" id="6740508at2759"/>
<evidence type="ECO:0000313" key="3">
    <source>
        <dbReference type="Proteomes" id="UP000801492"/>
    </source>
</evidence>
<protein>
    <recommendedName>
        <fullName evidence="1">PiggyBac transposable element-derived protein domain-containing protein</fullName>
    </recommendedName>
</protein>
<keyword evidence="3" id="KW-1185">Reference proteome</keyword>
<accession>A0A8K0G2J8</accession>
<name>A0A8K0G2J8_IGNLU</name>
<proteinExistence type="predicted"/>
<dbReference type="Pfam" id="PF13843">
    <property type="entry name" value="DDE_Tnp_1_7"/>
    <property type="match status" value="1"/>
</dbReference>
<dbReference type="Proteomes" id="UP000801492">
    <property type="component" value="Unassembled WGS sequence"/>
</dbReference>
<evidence type="ECO:0000313" key="2">
    <source>
        <dbReference type="EMBL" id="KAF2886032.1"/>
    </source>
</evidence>
<reference evidence="2" key="1">
    <citation type="submission" date="2019-08" db="EMBL/GenBank/DDBJ databases">
        <title>The genome of the North American firefly Photinus pyralis.</title>
        <authorList>
            <consortium name="Photinus pyralis genome working group"/>
            <person name="Fallon T.R."/>
            <person name="Sander Lower S.E."/>
            <person name="Weng J.-K."/>
        </authorList>
    </citation>
    <scope>NUCLEOTIDE SEQUENCE</scope>
    <source>
        <strain evidence="2">TRF0915ILg1</strain>
        <tissue evidence="2">Whole body</tissue>
    </source>
</reference>
<sequence length="209" mass="23090">MLTFALYTGDLDDINGKGHASNVVMHLADKKLVVAHSISLDNLYNSYDLTCKLLSQNTFSTKTLRIDHKHNPIEVTSKKLEKAQELPQPSPDKRGGLGNGLATYSCLKTDYVRNLQTSLRLNGHTGDNGKDKWITSLQPVIAVKETYEQLKKNANAVGLNISTQKTKLLIQSQQNYNIESATIDNTDTVTQFVHLGAELPQHGTEDGDI</sequence>
<organism evidence="2 3">
    <name type="scientific">Ignelater luminosus</name>
    <name type="common">Cucubano</name>
    <name type="synonym">Pyrophorus luminosus</name>
    <dbReference type="NCBI Taxonomy" id="2038154"/>
    <lineage>
        <taxon>Eukaryota</taxon>
        <taxon>Metazoa</taxon>
        <taxon>Ecdysozoa</taxon>
        <taxon>Arthropoda</taxon>
        <taxon>Hexapoda</taxon>
        <taxon>Insecta</taxon>
        <taxon>Pterygota</taxon>
        <taxon>Neoptera</taxon>
        <taxon>Endopterygota</taxon>
        <taxon>Coleoptera</taxon>
        <taxon>Polyphaga</taxon>
        <taxon>Elateriformia</taxon>
        <taxon>Elateroidea</taxon>
        <taxon>Elateridae</taxon>
        <taxon>Agrypninae</taxon>
        <taxon>Pyrophorini</taxon>
        <taxon>Ignelater</taxon>
    </lineage>
</organism>
<dbReference type="EMBL" id="VTPC01088865">
    <property type="protein sequence ID" value="KAF2886032.1"/>
    <property type="molecule type" value="Genomic_DNA"/>
</dbReference>
<comment type="caution">
    <text evidence="2">The sequence shown here is derived from an EMBL/GenBank/DDBJ whole genome shotgun (WGS) entry which is preliminary data.</text>
</comment>
<evidence type="ECO:0000259" key="1">
    <source>
        <dbReference type="Pfam" id="PF13843"/>
    </source>
</evidence>
<feature type="domain" description="PiggyBac transposable element-derived protein" evidence="1">
    <location>
        <begin position="17"/>
        <end position="94"/>
    </location>
</feature>
<gene>
    <name evidence="2" type="ORF">ILUMI_20141</name>
</gene>